<dbReference type="SUPFAM" id="SSF48452">
    <property type="entry name" value="TPR-like"/>
    <property type="match status" value="1"/>
</dbReference>
<dbReference type="RefSeq" id="WP_310068460.1">
    <property type="nucleotide sequence ID" value="NZ_JAVDQN010000003.1"/>
</dbReference>
<name>A0ABU1L3H9_9BURK</name>
<evidence type="ECO:0000313" key="1">
    <source>
        <dbReference type="EMBL" id="MDR6377697.1"/>
    </source>
</evidence>
<evidence type="ECO:0000313" key="2">
    <source>
        <dbReference type="Proteomes" id="UP001185254"/>
    </source>
</evidence>
<dbReference type="Gene3D" id="1.20.58.320">
    <property type="entry name" value="TPR-like"/>
    <property type="match status" value="1"/>
</dbReference>
<proteinExistence type="predicted"/>
<organism evidence="1 2">
    <name type="scientific">Paraburkholderia caledonica</name>
    <dbReference type="NCBI Taxonomy" id="134536"/>
    <lineage>
        <taxon>Bacteria</taxon>
        <taxon>Pseudomonadati</taxon>
        <taxon>Pseudomonadota</taxon>
        <taxon>Betaproteobacteria</taxon>
        <taxon>Burkholderiales</taxon>
        <taxon>Burkholderiaceae</taxon>
        <taxon>Paraburkholderia</taxon>
    </lineage>
</organism>
<sequence>MADLDTDTDGAAPAPLPVANALTDALAGEVADRRSADYAALDPQARAVLDCWFGAPDSPDFGEPRKLWFTADDSFDASLRERFGTLIDAARESQLDSWAATPLGALSLVIVLDQFSRNCHRDTVTAFAADRKALAIAQQMVASGADRLLPGVHHRAFAYLPFEHDESLASQHESLRLFKALAAEPGGASYYSFAVRHAKIIERFGRFPHRNAVLGRESTADEIAFLREPGSSFQSRAKKPAAGS</sequence>
<dbReference type="Pfam" id="PF06041">
    <property type="entry name" value="DUF924"/>
    <property type="match status" value="1"/>
</dbReference>
<dbReference type="Gene3D" id="1.25.40.10">
    <property type="entry name" value="Tetratricopeptide repeat domain"/>
    <property type="match status" value="1"/>
</dbReference>
<comment type="caution">
    <text evidence="1">The sequence shown here is derived from an EMBL/GenBank/DDBJ whole genome shotgun (WGS) entry which is preliminary data.</text>
</comment>
<accession>A0ABU1L3H9</accession>
<dbReference type="InterPro" id="IPR010323">
    <property type="entry name" value="DUF924"/>
</dbReference>
<reference evidence="1 2" key="1">
    <citation type="submission" date="2023-07" db="EMBL/GenBank/DDBJ databases">
        <title>Sorghum-associated microbial communities from plants grown in Nebraska, USA.</title>
        <authorList>
            <person name="Schachtman D."/>
        </authorList>
    </citation>
    <scope>NUCLEOTIDE SEQUENCE [LARGE SCALE GENOMIC DNA]</scope>
    <source>
        <strain evidence="1 2">DS1039</strain>
    </source>
</reference>
<keyword evidence="2" id="KW-1185">Reference proteome</keyword>
<dbReference type="InterPro" id="IPR011990">
    <property type="entry name" value="TPR-like_helical_dom_sf"/>
</dbReference>
<dbReference type="Proteomes" id="UP001185254">
    <property type="component" value="Unassembled WGS sequence"/>
</dbReference>
<protein>
    <submittedName>
        <fullName evidence="1">Uncharacterized protein (DUF924 family)</fullName>
    </submittedName>
</protein>
<dbReference type="EMBL" id="JAVDQN010000003">
    <property type="protein sequence ID" value="MDR6377697.1"/>
    <property type="molecule type" value="Genomic_DNA"/>
</dbReference>
<gene>
    <name evidence="1" type="ORF">J2776_004397</name>
</gene>